<reference evidence="2" key="2">
    <citation type="journal article" date="2006" name="PLoS Pathog.">
        <title>New perspectives on host-parasite interplay by comparative transcriptomic and proteomic analyses of Schistosoma japonicum.</title>
        <authorList>
            <person name="Liu F."/>
            <person name="Lu J."/>
            <person name="Hu W."/>
            <person name="Wang S.Y."/>
            <person name="Cui S.J."/>
            <person name="Chi M."/>
            <person name="Yan Q."/>
            <person name="Wang X.R."/>
            <person name="Song H.D."/>
            <person name="Xu X.N."/>
            <person name="Wang J.J."/>
            <person name="Zhang X.L."/>
            <person name="Zhang X."/>
            <person name="Wang Z.Q."/>
            <person name="Xue C.L."/>
            <person name="Brindley P.J."/>
            <person name="McManus D.P."/>
            <person name="Yang P.Y."/>
            <person name="Feng Z."/>
            <person name="Chen Z."/>
            <person name="Han Z.G."/>
        </authorList>
    </citation>
    <scope>NUCLEOTIDE SEQUENCE</scope>
</reference>
<keyword evidence="1" id="KW-0472">Membrane</keyword>
<dbReference type="EMBL" id="AY814548">
    <property type="protein sequence ID" value="AAW26280.1"/>
    <property type="molecule type" value="mRNA"/>
</dbReference>
<keyword evidence="1" id="KW-1133">Transmembrane helix</keyword>
<feature type="transmembrane region" description="Helical" evidence="1">
    <location>
        <begin position="107"/>
        <end position="124"/>
    </location>
</feature>
<dbReference type="SUPFAM" id="SSF103481">
    <property type="entry name" value="Multidrug resistance efflux transporter EmrE"/>
    <property type="match status" value="1"/>
</dbReference>
<feature type="transmembrane region" description="Helical" evidence="1">
    <location>
        <begin position="79"/>
        <end position="101"/>
    </location>
</feature>
<organism evidence="2">
    <name type="scientific">Schistosoma japonicum</name>
    <name type="common">Blood fluke</name>
    <dbReference type="NCBI Taxonomy" id="6182"/>
    <lineage>
        <taxon>Eukaryota</taxon>
        <taxon>Metazoa</taxon>
        <taxon>Spiralia</taxon>
        <taxon>Lophotrochozoa</taxon>
        <taxon>Platyhelminthes</taxon>
        <taxon>Trematoda</taxon>
        <taxon>Digenea</taxon>
        <taxon>Strigeidida</taxon>
        <taxon>Schistosomatoidea</taxon>
        <taxon>Schistosomatidae</taxon>
        <taxon>Schistosoma</taxon>
    </lineage>
</organism>
<dbReference type="InterPro" id="IPR037185">
    <property type="entry name" value="EmrE-like"/>
</dbReference>
<proteinExistence type="evidence at transcript level"/>
<dbReference type="InterPro" id="IPR039632">
    <property type="entry name" value="TMEM42"/>
</dbReference>
<keyword evidence="1" id="KW-0812">Transmembrane</keyword>
<dbReference type="AlphaFoldDB" id="Q5DD26"/>
<dbReference type="PANTHER" id="PTHR31965:SF1">
    <property type="entry name" value="TRANSMEMBRANE PROTEIN 42"/>
    <property type="match status" value="1"/>
</dbReference>
<evidence type="ECO:0000256" key="1">
    <source>
        <dbReference type="SAM" id="Phobius"/>
    </source>
</evidence>
<feature type="transmembrane region" description="Helical" evidence="1">
    <location>
        <begin position="49"/>
        <end position="72"/>
    </location>
</feature>
<name>Q5DD26_SCHJA</name>
<protein>
    <submittedName>
        <fullName evidence="2">SJCHGC02840 protein</fullName>
    </submittedName>
</protein>
<evidence type="ECO:0000313" key="2">
    <source>
        <dbReference type="EMBL" id="AAW26280.1"/>
    </source>
</evidence>
<reference evidence="2" key="1">
    <citation type="submission" date="2004-11" db="EMBL/GenBank/DDBJ databases">
        <title>The full-length cDNA sequences of Schistosoma japonicum genes.</title>
        <authorList>
            <person name="Han Z."/>
        </authorList>
    </citation>
    <scope>NUCLEOTIDE SEQUENCE</scope>
</reference>
<sequence>MLSIKLSYLLAVISGFCAACTGLYSKLLSEGYILTKLIEWFPDVNVNLLIISGYGCAIVLNAVMWLAFVIALRTCQKSVVVIGTNTLSNFAFSAAFGKLIFHEELTVKWLVGMLCLSTGIIFLLRGQ</sequence>
<accession>Q5DD26</accession>
<dbReference type="PANTHER" id="PTHR31965">
    <property type="entry name" value="TRANSMEMBRANE PROTEIN 42"/>
    <property type="match status" value="1"/>
</dbReference>